<proteinExistence type="inferred from homology"/>
<dbReference type="Pfam" id="PF03275">
    <property type="entry name" value="GLF"/>
    <property type="match status" value="1"/>
</dbReference>
<keyword evidence="3" id="KW-0285">Flavoprotein</keyword>
<dbReference type="InterPro" id="IPR004379">
    <property type="entry name" value="UDP-GALP_mutase"/>
</dbReference>
<dbReference type="GO" id="GO:0050660">
    <property type="term" value="F:flavin adenine dinucleotide binding"/>
    <property type="evidence" value="ECO:0007669"/>
    <property type="project" value="TreeGrafter"/>
</dbReference>
<dbReference type="PANTHER" id="PTHR21197">
    <property type="entry name" value="UDP-GALACTOPYRANOSE MUTASE"/>
    <property type="match status" value="1"/>
</dbReference>
<dbReference type="InterPro" id="IPR015899">
    <property type="entry name" value="UDP-GalPyranose_mutase_C"/>
</dbReference>
<reference evidence="7" key="2">
    <citation type="journal article" date="2021" name="PeerJ">
        <title>Extensive microbial diversity within the chicken gut microbiome revealed by metagenomics and culture.</title>
        <authorList>
            <person name="Gilroy R."/>
            <person name="Ravi A."/>
            <person name="Getino M."/>
            <person name="Pursley I."/>
            <person name="Horton D.L."/>
            <person name="Alikhan N.F."/>
            <person name="Baker D."/>
            <person name="Gharbi K."/>
            <person name="Hall N."/>
            <person name="Watson M."/>
            <person name="Adriaenssens E.M."/>
            <person name="Foster-Nyarko E."/>
            <person name="Jarju S."/>
            <person name="Secka A."/>
            <person name="Antonio M."/>
            <person name="Oren A."/>
            <person name="Chaudhuri R.R."/>
            <person name="La Ragione R."/>
            <person name="Hildebrand F."/>
            <person name="Pallen M.J."/>
        </authorList>
    </citation>
    <scope>NUCLEOTIDE SEQUENCE</scope>
    <source>
        <strain evidence="7">CHK193-30670</strain>
    </source>
</reference>
<sequence>MVKSKKYDYLIVGAGLYGATVANKLKENGKKVLVIDKRPNIAGNVYTEDIEGIHVHKYGAHIFHTDYKDVWDYVNSFVEFNRFTNSPIARIGNEVYNMPFNMNTFSKLWSDVITPEDAKRHIDEEKQELNGKEPENLEEQAISLVGRTIYEKLVKGYTEKQWNRDCTELPSFIIKRLPVRFTYDNNYFNDKYQGIPIGGYTKLVEAMLDGIEVKLNTDYFSNREVFNEMAEKIVYTGMLDEYFDFKLGRLEYRSLKFDTKIYDVENYQGNAVVNYTGHEQEYTRVIEHKHFDSTNVSDKTVVTYEYPDDWDPSKEAYYVINDEKNNKLADEYRKLSKNEKNVIFGGRLADYKYYDMDDVIKEAFRCVKEELKK</sequence>
<comment type="caution">
    <text evidence="7">The sequence shown here is derived from an EMBL/GenBank/DDBJ whole genome shotgun (WGS) entry which is preliminary data.</text>
</comment>
<dbReference type="FunFam" id="3.40.50.720:FF:000397">
    <property type="entry name" value="UDP-galactopyranose mutase"/>
    <property type="match status" value="1"/>
</dbReference>
<dbReference type="GO" id="GO:0008767">
    <property type="term" value="F:UDP-galactopyranose mutase activity"/>
    <property type="evidence" value="ECO:0007669"/>
    <property type="project" value="UniProtKB-EC"/>
</dbReference>
<dbReference type="EMBL" id="DVMT01000046">
    <property type="protein sequence ID" value="HIU40554.1"/>
    <property type="molecule type" value="Genomic_DNA"/>
</dbReference>
<evidence type="ECO:0000256" key="2">
    <source>
        <dbReference type="ARBA" id="ARBA00009321"/>
    </source>
</evidence>
<dbReference type="Proteomes" id="UP000824074">
    <property type="component" value="Unassembled WGS sequence"/>
</dbReference>
<dbReference type="SUPFAM" id="SSF54373">
    <property type="entry name" value="FAD-linked reductases, C-terminal domain"/>
    <property type="match status" value="1"/>
</dbReference>
<evidence type="ECO:0000256" key="3">
    <source>
        <dbReference type="ARBA" id="ARBA00022630"/>
    </source>
</evidence>
<comment type="similarity">
    <text evidence="2">Belongs to the UDP-galactopyranose/dTDP-fucopyranose mutase family.</text>
</comment>
<reference evidence="7" key="1">
    <citation type="submission" date="2020-10" db="EMBL/GenBank/DDBJ databases">
        <authorList>
            <person name="Gilroy R."/>
        </authorList>
    </citation>
    <scope>NUCLEOTIDE SEQUENCE</scope>
    <source>
        <strain evidence="7">CHK193-30670</strain>
    </source>
</reference>
<evidence type="ECO:0000256" key="4">
    <source>
        <dbReference type="ARBA" id="ARBA00022827"/>
    </source>
</evidence>
<accession>A0A9D1LI21</accession>
<dbReference type="PANTHER" id="PTHR21197:SF0">
    <property type="entry name" value="UDP-GALACTOPYRANOSE MUTASE"/>
    <property type="match status" value="1"/>
</dbReference>
<comment type="cofactor">
    <cofactor evidence="1">
        <name>FAD</name>
        <dbReference type="ChEBI" id="CHEBI:57692"/>
    </cofactor>
</comment>
<feature type="domain" description="UDP-galactopyranose mutase C-terminal" evidence="6">
    <location>
        <begin position="152"/>
        <end position="353"/>
    </location>
</feature>
<evidence type="ECO:0000259" key="6">
    <source>
        <dbReference type="Pfam" id="PF03275"/>
    </source>
</evidence>
<dbReference type="SUPFAM" id="SSF51971">
    <property type="entry name" value="Nucleotide-binding domain"/>
    <property type="match status" value="1"/>
</dbReference>
<evidence type="ECO:0000313" key="7">
    <source>
        <dbReference type="EMBL" id="HIU40554.1"/>
    </source>
</evidence>
<evidence type="ECO:0000256" key="1">
    <source>
        <dbReference type="ARBA" id="ARBA00001974"/>
    </source>
</evidence>
<name>A0A9D1LI21_9FIRM</name>
<dbReference type="AlphaFoldDB" id="A0A9D1LI21"/>
<evidence type="ECO:0000256" key="5">
    <source>
        <dbReference type="ARBA" id="ARBA00023235"/>
    </source>
</evidence>
<gene>
    <name evidence="7" type="primary">glf</name>
    <name evidence="7" type="ORF">IAB68_04575</name>
</gene>
<dbReference type="Pfam" id="PF13450">
    <property type="entry name" value="NAD_binding_8"/>
    <property type="match status" value="1"/>
</dbReference>
<dbReference type="NCBIfam" id="TIGR00031">
    <property type="entry name" value="UDP-GALP_mutase"/>
    <property type="match status" value="1"/>
</dbReference>
<dbReference type="EC" id="5.4.99.9" evidence="7"/>
<organism evidence="7 8">
    <name type="scientific">Candidatus Aphodocola excrementigallinarum</name>
    <dbReference type="NCBI Taxonomy" id="2840670"/>
    <lineage>
        <taxon>Bacteria</taxon>
        <taxon>Bacillati</taxon>
        <taxon>Bacillota</taxon>
        <taxon>Bacilli</taxon>
        <taxon>Candidatus Aphodocola</taxon>
    </lineage>
</organism>
<protein>
    <submittedName>
        <fullName evidence="7">UDP-galactopyranose mutase</fullName>
        <ecNumber evidence="7">5.4.99.9</ecNumber>
    </submittedName>
</protein>
<keyword evidence="5 7" id="KW-0413">Isomerase</keyword>
<keyword evidence="4" id="KW-0274">FAD</keyword>
<evidence type="ECO:0000313" key="8">
    <source>
        <dbReference type="Proteomes" id="UP000824074"/>
    </source>
</evidence>
<dbReference type="Gene3D" id="3.40.50.720">
    <property type="entry name" value="NAD(P)-binding Rossmann-like Domain"/>
    <property type="match status" value="3"/>
</dbReference>
<dbReference type="GO" id="GO:0005829">
    <property type="term" value="C:cytosol"/>
    <property type="evidence" value="ECO:0007669"/>
    <property type="project" value="TreeGrafter"/>
</dbReference>